<evidence type="ECO:0000256" key="4">
    <source>
        <dbReference type="ARBA" id="ARBA00022679"/>
    </source>
</evidence>
<keyword evidence="8" id="KW-1185">Reference proteome</keyword>
<evidence type="ECO:0000256" key="2">
    <source>
        <dbReference type="ARBA" id="ARBA00022573"/>
    </source>
</evidence>
<accession>Q6LXW9</accession>
<dbReference type="PANTHER" id="PTHR43182">
    <property type="entry name" value="COBALT-PRECORRIN-6B C(15)-METHYLTRANSFERASE (DECARBOXYLATING)"/>
    <property type="match status" value="1"/>
</dbReference>
<name>Q6LXW9_METMP</name>
<dbReference type="STRING" id="267377.MMP1227"/>
<dbReference type="GO" id="GO:0008276">
    <property type="term" value="F:protein methyltransferase activity"/>
    <property type="evidence" value="ECO:0007669"/>
    <property type="project" value="InterPro"/>
</dbReference>
<dbReference type="Gene3D" id="3.30.950.10">
    <property type="entry name" value="Methyltransferase, Cobalt-precorrin-4 Transmethylase, Domain 2"/>
    <property type="match status" value="1"/>
</dbReference>
<dbReference type="InterPro" id="IPR050714">
    <property type="entry name" value="Cobalamin_biosynth_MTase"/>
</dbReference>
<dbReference type="RefSeq" id="WP_011171171.1">
    <property type="nucleotide sequence ID" value="NC_005791.1"/>
</dbReference>
<dbReference type="NCBIfam" id="TIGR02467">
    <property type="entry name" value="CbiE"/>
    <property type="match status" value="1"/>
</dbReference>
<evidence type="ECO:0000256" key="3">
    <source>
        <dbReference type="ARBA" id="ARBA00022603"/>
    </source>
</evidence>
<dbReference type="Gene3D" id="3.40.1010.10">
    <property type="entry name" value="Cobalt-precorrin-4 Transmethylase, Domain 1"/>
    <property type="match status" value="1"/>
</dbReference>
<dbReference type="InterPro" id="IPR014777">
    <property type="entry name" value="4pyrrole_Mease_sub1"/>
</dbReference>
<gene>
    <name evidence="7" type="primary">cbiE</name>
    <name evidence="7" type="ordered locus">MMP1227</name>
</gene>
<reference evidence="7 8" key="1">
    <citation type="journal article" date="2004" name="J. Bacteriol.">
        <title>Complete genome sequence of the genetically tractable hydrogenotrophic methanogen Methanococcus maripaludis.</title>
        <authorList>
            <person name="Hendrickson E.L."/>
            <person name="Kaul R."/>
            <person name="Zhou Y."/>
            <person name="Bovee D."/>
            <person name="Chapman P."/>
            <person name="Chung J."/>
            <person name="Conway de Macario E."/>
            <person name="Dodsworth J.A."/>
            <person name="Gillett W."/>
            <person name="Graham D.E."/>
            <person name="Hackett M."/>
            <person name="Haydock A.K."/>
            <person name="Kang A."/>
            <person name="Land M.L."/>
            <person name="Levy R."/>
            <person name="Lie T.J."/>
            <person name="Major T.A."/>
            <person name="Moore B.C."/>
            <person name="Porat I."/>
            <person name="Palmeiri A."/>
            <person name="Rouse G."/>
            <person name="Saenphimmachak C."/>
            <person name="Soll D."/>
            <person name="Van Dien S."/>
            <person name="Wang T."/>
            <person name="Whitman W.B."/>
            <person name="Xia Q."/>
            <person name="Zhang Y."/>
            <person name="Larimer F.W."/>
            <person name="Olson M.V."/>
            <person name="Leigh J.A."/>
        </authorList>
    </citation>
    <scope>NUCLEOTIDE SEQUENCE [LARGE SCALE GENOMIC DNA]</scope>
    <source>
        <strain evidence="8">S2 / LL</strain>
    </source>
</reference>
<dbReference type="GO" id="GO:0032259">
    <property type="term" value="P:methylation"/>
    <property type="evidence" value="ECO:0007669"/>
    <property type="project" value="UniProtKB-KW"/>
</dbReference>
<keyword evidence="3 7" id="KW-0489">Methyltransferase</keyword>
<dbReference type="InterPro" id="IPR000878">
    <property type="entry name" value="4pyrrol_Mease"/>
</dbReference>
<comment type="pathway">
    <text evidence="1">Cofactor biosynthesis; adenosylcobalamin biosynthesis.</text>
</comment>
<dbReference type="CDD" id="cd11644">
    <property type="entry name" value="Precorrin-6Y-MT"/>
    <property type="match status" value="1"/>
</dbReference>
<feature type="domain" description="Tetrapyrrole methylase" evidence="6">
    <location>
        <begin position="40"/>
        <end position="232"/>
    </location>
</feature>
<evidence type="ECO:0000256" key="5">
    <source>
        <dbReference type="ARBA" id="ARBA00022691"/>
    </source>
</evidence>
<evidence type="ECO:0000256" key="1">
    <source>
        <dbReference type="ARBA" id="ARBA00004953"/>
    </source>
</evidence>
<dbReference type="KEGG" id="mmp:MMP1227"/>
<dbReference type="EC" id="2.1.1.132" evidence="7"/>
<keyword evidence="5" id="KW-0949">S-adenosyl-L-methionine</keyword>
<evidence type="ECO:0000313" key="8">
    <source>
        <dbReference type="Proteomes" id="UP000000590"/>
    </source>
</evidence>
<dbReference type="UniPathway" id="UPA00148"/>
<dbReference type="eggNOG" id="arCOG00650">
    <property type="taxonomic scope" value="Archaea"/>
</dbReference>
<keyword evidence="2" id="KW-0169">Cobalamin biosynthesis</keyword>
<dbReference type="GO" id="GO:0009236">
    <property type="term" value="P:cobalamin biosynthetic process"/>
    <property type="evidence" value="ECO:0007669"/>
    <property type="project" value="UniProtKB-UniPathway"/>
</dbReference>
<dbReference type="Pfam" id="PF00590">
    <property type="entry name" value="TP_methylase"/>
    <property type="match status" value="1"/>
</dbReference>
<evidence type="ECO:0000259" key="6">
    <source>
        <dbReference type="Pfam" id="PF00590"/>
    </source>
</evidence>
<dbReference type="GeneID" id="2761441"/>
<dbReference type="NCBIfam" id="NF004462">
    <property type="entry name" value="PRK05787.2-5"/>
    <property type="match status" value="1"/>
</dbReference>
<proteinExistence type="predicted"/>
<dbReference type="InterPro" id="IPR035996">
    <property type="entry name" value="4pyrrol_Methylase_sf"/>
</dbReference>
<dbReference type="InterPro" id="IPR014776">
    <property type="entry name" value="4pyrrole_Mease_sub2"/>
</dbReference>
<evidence type="ECO:0000313" key="7">
    <source>
        <dbReference type="EMBL" id="CAF30783.1"/>
    </source>
</evidence>
<dbReference type="EMBL" id="BX950229">
    <property type="protein sequence ID" value="CAF30783.1"/>
    <property type="molecule type" value="Genomic_DNA"/>
</dbReference>
<dbReference type="HOGENOM" id="CLU_089162_2_0_2"/>
<dbReference type="GO" id="GO:0046025">
    <property type="term" value="F:precorrin-6Y C5,15-methyltransferase (decarboxylating) activity"/>
    <property type="evidence" value="ECO:0007669"/>
    <property type="project" value="UniProtKB-EC"/>
</dbReference>
<dbReference type="PANTHER" id="PTHR43182:SF1">
    <property type="entry name" value="COBALT-PRECORRIN-7 C(5)-METHYLTRANSFERASE"/>
    <property type="match status" value="1"/>
</dbReference>
<dbReference type="EnsemblBacteria" id="CAF30783">
    <property type="protein sequence ID" value="CAF30783"/>
    <property type="gene ID" value="MMP1227"/>
</dbReference>
<dbReference type="AlphaFoldDB" id="Q6LXW9"/>
<sequence>MVFLKNFFERLIVFKSYIKYHFNIVSLKTCSKNYKWDTVIYIVGIGPGSRDYVTEKAFDTVETSDFVLGSKRSLEIFEINGKRMELTLNLKNELYDFLKNYKNSNSKEKVSILSTGDPCFSGLLKTIFSFDFIDQNDFEVIPGISSIQMAAAKAKISWEDYNILTIHGKEENLKKLLDFVKNDEKVIFLPNNLKNDIKFLIENGISDEKEITVLENLSYSNERIITNKISNLVKNDYSYLLVCIIN</sequence>
<dbReference type="InterPro" id="IPR012818">
    <property type="entry name" value="CbiE"/>
</dbReference>
<dbReference type="PATRIC" id="fig|267377.15.peg.1260"/>
<dbReference type="OrthoDB" id="42238at2157"/>
<dbReference type="Proteomes" id="UP000000590">
    <property type="component" value="Chromosome"/>
</dbReference>
<protein>
    <submittedName>
        <fullName evidence="7">Uroporphyrin-III C/tetrapyrrole (Corrin/Porphyrin) methyltransferase</fullName>
        <ecNumber evidence="7">2.1.1.132</ecNumber>
    </submittedName>
</protein>
<dbReference type="SUPFAM" id="SSF53790">
    <property type="entry name" value="Tetrapyrrole methylase"/>
    <property type="match status" value="1"/>
</dbReference>
<organism evidence="8">
    <name type="scientific">Methanococcus maripaludis (strain DSM 14266 / JCM 13030 / NBRC 101832 / S2 / LL)</name>
    <dbReference type="NCBI Taxonomy" id="267377"/>
    <lineage>
        <taxon>Archaea</taxon>
        <taxon>Methanobacteriati</taxon>
        <taxon>Methanobacteriota</taxon>
        <taxon>Methanomada group</taxon>
        <taxon>Methanococci</taxon>
        <taxon>Methanococcales</taxon>
        <taxon>Methanococcaceae</taxon>
        <taxon>Methanococcus</taxon>
    </lineage>
</organism>
<keyword evidence="4 7" id="KW-0808">Transferase</keyword>